<keyword evidence="5" id="KW-1185">Reference proteome</keyword>
<dbReference type="AlphaFoldDB" id="H1XPI5"/>
<evidence type="ECO:0000313" key="3">
    <source>
        <dbReference type="EMBL" id="APF19466.1"/>
    </source>
</evidence>
<dbReference type="KEGG" id="caby:Cabys_2718"/>
<dbReference type="OrthoDB" id="979116at2"/>
<dbReference type="Gene3D" id="3.10.28.20">
    <property type="entry name" value="Acetamidase/Formamidase-like domains"/>
    <property type="match status" value="1"/>
</dbReference>
<evidence type="ECO:0000313" key="4">
    <source>
        <dbReference type="EMBL" id="EHO43356.1"/>
    </source>
</evidence>
<feature type="domain" description="Lipoprotein LPP20-like" evidence="2">
    <location>
        <begin position="24"/>
        <end position="114"/>
    </location>
</feature>
<gene>
    <name evidence="3" type="ORF">Cabys_2718</name>
    <name evidence="4" type="ORF">Calab_3759</name>
</gene>
<dbReference type="InterPro" id="IPR024952">
    <property type="entry name" value="LPP20-like_dom"/>
</dbReference>
<accession>H1XPI5</accession>
<dbReference type="EMBL" id="CP018099">
    <property type="protein sequence ID" value="APF19466.1"/>
    <property type="molecule type" value="Genomic_DNA"/>
</dbReference>
<evidence type="ECO:0000313" key="5">
    <source>
        <dbReference type="Proteomes" id="UP000004671"/>
    </source>
</evidence>
<sequence precursor="true">MRVFKITSFVIFLTALVFAQKSRPDWIENRPLVKGYYVGIGYASKIEHPTDYHKVAMDNALSNLASEIQINISSQTVQKVLERAGILQDEFKSYVQSSTKAELEGYELVDKWENDLEYWVYYRLSRKKYEALKNARLAKARALAVDMLQRARSAEENGKIDRALLFYFQALPPIEKYLGEPLQTEINGQQVFLFNEIYSSLQRILSEIKLQALNPQLKGKLGQPVSQPLTVKATRGDLPVQNLPIAFAFVRGAGDLIKEAFTDARGEAHSRILRINANDNLQIVVADLAIEKSISQTNPSPLLKGITNTLVRPSTRFMINVSGLTAYIESQEVNLGRPLEIKQLEPALKNILSNNGFTFTDSPVDVDFIIKIKATARKGAEMYGLYSSFVNLTFSVIDMRSGQEIYKNVLENVKGIDLNYEKAGFKALSNAAKAINEKLIPDFLKKIQKN</sequence>
<reference evidence="3 6" key="2">
    <citation type="submission" date="2016-11" db="EMBL/GenBank/DDBJ databases">
        <title>Genomic analysis of Caldithrix abyssi and proposal of a novel bacterial phylum Caldithrichaeota.</title>
        <authorList>
            <person name="Kublanov I."/>
            <person name="Sigalova O."/>
            <person name="Gavrilov S."/>
            <person name="Lebedinsky A."/>
            <person name="Ivanova N."/>
            <person name="Daum C."/>
            <person name="Reddy T."/>
            <person name="Klenk H.P."/>
            <person name="Goker M."/>
            <person name="Reva O."/>
            <person name="Miroshnichenko M."/>
            <person name="Kyprides N."/>
            <person name="Woyke T."/>
            <person name="Gelfand M."/>
        </authorList>
    </citation>
    <scope>NUCLEOTIDE SEQUENCE [LARGE SCALE GENOMIC DNA]</scope>
    <source>
        <strain evidence="3 6">LF13</strain>
    </source>
</reference>
<evidence type="ECO:0000313" key="6">
    <source>
        <dbReference type="Proteomes" id="UP000183868"/>
    </source>
</evidence>
<keyword evidence="1" id="KW-0732">Signal</keyword>
<feature type="signal peptide" evidence="1">
    <location>
        <begin position="1"/>
        <end position="19"/>
    </location>
</feature>
<proteinExistence type="predicted"/>
<dbReference type="InParanoid" id="H1XPI5"/>
<name>H1XPI5_CALAY</name>
<dbReference type="Proteomes" id="UP000004671">
    <property type="component" value="Chromosome"/>
</dbReference>
<dbReference type="Pfam" id="PF02169">
    <property type="entry name" value="LPP20"/>
    <property type="match status" value="1"/>
</dbReference>
<dbReference type="EMBL" id="CM001402">
    <property type="protein sequence ID" value="EHO43356.1"/>
    <property type="molecule type" value="Genomic_DNA"/>
</dbReference>
<dbReference type="Proteomes" id="UP000183868">
    <property type="component" value="Chromosome"/>
</dbReference>
<feature type="chain" id="PRO_5010834564" evidence="1">
    <location>
        <begin position="20"/>
        <end position="450"/>
    </location>
</feature>
<reference evidence="4 5" key="1">
    <citation type="submission" date="2011-09" db="EMBL/GenBank/DDBJ databases">
        <title>The permanent draft genome of Caldithrix abyssi DSM 13497.</title>
        <authorList>
            <consortium name="US DOE Joint Genome Institute (JGI-PGF)"/>
            <person name="Lucas S."/>
            <person name="Han J."/>
            <person name="Lapidus A."/>
            <person name="Bruce D."/>
            <person name="Goodwin L."/>
            <person name="Pitluck S."/>
            <person name="Peters L."/>
            <person name="Kyrpides N."/>
            <person name="Mavromatis K."/>
            <person name="Ivanova N."/>
            <person name="Mikhailova N."/>
            <person name="Chertkov O."/>
            <person name="Detter J.C."/>
            <person name="Tapia R."/>
            <person name="Han C."/>
            <person name="Land M."/>
            <person name="Hauser L."/>
            <person name="Markowitz V."/>
            <person name="Cheng J.-F."/>
            <person name="Hugenholtz P."/>
            <person name="Woyke T."/>
            <person name="Wu D."/>
            <person name="Spring S."/>
            <person name="Brambilla E."/>
            <person name="Klenk H.-P."/>
            <person name="Eisen J.A."/>
        </authorList>
    </citation>
    <scope>NUCLEOTIDE SEQUENCE [LARGE SCALE GENOMIC DNA]</scope>
    <source>
        <strain evidence="4 5">DSM 13497</strain>
    </source>
</reference>
<organism evidence="4 5">
    <name type="scientific">Caldithrix abyssi DSM 13497</name>
    <dbReference type="NCBI Taxonomy" id="880073"/>
    <lineage>
        <taxon>Bacteria</taxon>
        <taxon>Pseudomonadati</taxon>
        <taxon>Calditrichota</taxon>
        <taxon>Calditrichia</taxon>
        <taxon>Calditrichales</taxon>
        <taxon>Calditrichaceae</taxon>
        <taxon>Caldithrix</taxon>
    </lineage>
</organism>
<dbReference type="RefSeq" id="WP_006930961.1">
    <property type="nucleotide sequence ID" value="NZ_CM001402.1"/>
</dbReference>
<keyword evidence="3" id="KW-0449">Lipoprotein</keyword>
<dbReference type="PaxDb" id="880073-Calab_3759"/>
<dbReference type="eggNOG" id="ENOG5032QUA">
    <property type="taxonomic scope" value="Bacteria"/>
</dbReference>
<evidence type="ECO:0000256" key="1">
    <source>
        <dbReference type="SAM" id="SignalP"/>
    </source>
</evidence>
<dbReference type="HOGENOM" id="CLU_614955_0_0_0"/>
<evidence type="ECO:0000259" key="2">
    <source>
        <dbReference type="Pfam" id="PF02169"/>
    </source>
</evidence>
<protein>
    <submittedName>
        <fullName evidence="3">LPP20 lipoprotein</fullName>
    </submittedName>
</protein>